<protein>
    <submittedName>
        <fullName evidence="1">Uncharacterized protein</fullName>
    </submittedName>
</protein>
<evidence type="ECO:0000313" key="1">
    <source>
        <dbReference type="EMBL" id="SJL12380.1"/>
    </source>
</evidence>
<dbReference type="Gene3D" id="3.20.20.140">
    <property type="entry name" value="Metal-dependent hydrolases"/>
    <property type="match status" value="1"/>
</dbReference>
<dbReference type="AlphaFoldDB" id="A0A284RUG8"/>
<sequence length="145" mass="15866">MDDIDGDNLSTIWRSLDVKQRVARGAQLRWVRNQANPYEEREDMDGMAQRDVLGALVGYTNYASPELEGASAADDNILKGTAQPWLRCLDGLNTHDDAYPLSIAVVTTALILPGSANSIGVQALVIKLRHTEERSPSSMLLGPPY</sequence>
<evidence type="ECO:0000313" key="2">
    <source>
        <dbReference type="Proteomes" id="UP000219338"/>
    </source>
</evidence>
<organism evidence="1 2">
    <name type="scientific">Armillaria ostoyae</name>
    <name type="common">Armillaria root rot fungus</name>
    <dbReference type="NCBI Taxonomy" id="47428"/>
    <lineage>
        <taxon>Eukaryota</taxon>
        <taxon>Fungi</taxon>
        <taxon>Dikarya</taxon>
        <taxon>Basidiomycota</taxon>
        <taxon>Agaricomycotina</taxon>
        <taxon>Agaricomycetes</taxon>
        <taxon>Agaricomycetidae</taxon>
        <taxon>Agaricales</taxon>
        <taxon>Marasmiineae</taxon>
        <taxon>Physalacriaceae</taxon>
        <taxon>Armillaria</taxon>
    </lineage>
</organism>
<dbReference type="EMBL" id="FUEG01000017">
    <property type="protein sequence ID" value="SJL12380.1"/>
    <property type="molecule type" value="Genomic_DNA"/>
</dbReference>
<proteinExistence type="predicted"/>
<keyword evidence="2" id="KW-1185">Reference proteome</keyword>
<reference evidence="2" key="1">
    <citation type="journal article" date="2017" name="Nat. Ecol. Evol.">
        <title>Genome expansion and lineage-specific genetic innovations in the forest pathogenic fungi Armillaria.</title>
        <authorList>
            <person name="Sipos G."/>
            <person name="Prasanna A.N."/>
            <person name="Walter M.C."/>
            <person name="O'Connor E."/>
            <person name="Balint B."/>
            <person name="Krizsan K."/>
            <person name="Kiss B."/>
            <person name="Hess J."/>
            <person name="Varga T."/>
            <person name="Slot J."/>
            <person name="Riley R."/>
            <person name="Boka B."/>
            <person name="Rigling D."/>
            <person name="Barry K."/>
            <person name="Lee J."/>
            <person name="Mihaltcheva S."/>
            <person name="LaButti K."/>
            <person name="Lipzen A."/>
            <person name="Waldron R."/>
            <person name="Moloney N.M."/>
            <person name="Sperisen C."/>
            <person name="Kredics L."/>
            <person name="Vagvoelgyi C."/>
            <person name="Patrignani A."/>
            <person name="Fitzpatrick D."/>
            <person name="Nagy I."/>
            <person name="Doyle S."/>
            <person name="Anderson J.B."/>
            <person name="Grigoriev I.V."/>
            <person name="Gueldener U."/>
            <person name="Muensterkoetter M."/>
            <person name="Nagy L.G."/>
        </authorList>
    </citation>
    <scope>NUCLEOTIDE SEQUENCE [LARGE SCALE GENOMIC DNA]</scope>
    <source>
        <strain evidence="2">C18/9</strain>
    </source>
</reference>
<dbReference type="OrthoDB" id="10258955at2759"/>
<name>A0A284RUG8_ARMOS</name>
<gene>
    <name evidence="1" type="ORF">ARMOST_15806</name>
</gene>
<dbReference type="STRING" id="47428.A0A284RUG8"/>
<accession>A0A284RUG8</accession>
<dbReference type="Proteomes" id="UP000219338">
    <property type="component" value="Unassembled WGS sequence"/>
</dbReference>